<dbReference type="AlphaFoldDB" id="A0A931B3D8"/>
<comment type="caution">
    <text evidence="1">The sequence shown here is derived from an EMBL/GenBank/DDBJ whole genome shotgun (WGS) entry which is preliminary data.</text>
</comment>
<keyword evidence="2" id="KW-1185">Reference proteome</keyword>
<reference evidence="1" key="1">
    <citation type="submission" date="2020-11" db="EMBL/GenBank/DDBJ databases">
        <title>Isolation and identification of active actinomycetes.</title>
        <authorList>
            <person name="Yu B."/>
        </authorList>
    </citation>
    <scope>NUCLEOTIDE SEQUENCE</scope>
    <source>
        <strain evidence="1">NEAU-YB345</strain>
    </source>
</reference>
<evidence type="ECO:0000313" key="2">
    <source>
        <dbReference type="Proteomes" id="UP000657385"/>
    </source>
</evidence>
<dbReference type="RefSeq" id="WP_196195647.1">
    <property type="nucleotide sequence ID" value="NZ_JADPRT010000008.1"/>
</dbReference>
<gene>
    <name evidence="1" type="ORF">I2501_20860</name>
</gene>
<organism evidence="1 2">
    <name type="scientific">Streptacidiphilus fuscans</name>
    <dbReference type="NCBI Taxonomy" id="2789292"/>
    <lineage>
        <taxon>Bacteria</taxon>
        <taxon>Bacillati</taxon>
        <taxon>Actinomycetota</taxon>
        <taxon>Actinomycetes</taxon>
        <taxon>Kitasatosporales</taxon>
        <taxon>Streptomycetaceae</taxon>
        <taxon>Streptacidiphilus</taxon>
    </lineage>
</organism>
<accession>A0A931B3D8</accession>
<dbReference type="EMBL" id="JADPRT010000008">
    <property type="protein sequence ID" value="MBF9070480.1"/>
    <property type="molecule type" value="Genomic_DNA"/>
</dbReference>
<dbReference type="Proteomes" id="UP000657385">
    <property type="component" value="Unassembled WGS sequence"/>
</dbReference>
<sequence>MSQGYEVNLDQLEVVVRSLRAVADSLEHPKTSARYDTTVPPGMLGTGFDGATSLTTQHGTMQDWLEGVIGQLQDFINTHANQTKQASDAYGEQEYQTRQDLYSAGGN</sequence>
<proteinExistence type="predicted"/>
<protein>
    <submittedName>
        <fullName evidence="1">Uncharacterized protein</fullName>
    </submittedName>
</protein>
<name>A0A931B3D8_9ACTN</name>
<evidence type="ECO:0000313" key="1">
    <source>
        <dbReference type="EMBL" id="MBF9070480.1"/>
    </source>
</evidence>